<feature type="transmembrane region" description="Helical" evidence="1">
    <location>
        <begin position="99"/>
        <end position="118"/>
    </location>
</feature>
<proteinExistence type="predicted"/>
<evidence type="ECO:0000256" key="1">
    <source>
        <dbReference type="SAM" id="Phobius"/>
    </source>
</evidence>
<evidence type="ECO:0000313" key="2">
    <source>
        <dbReference type="EMBL" id="MBB3840987.1"/>
    </source>
</evidence>
<protein>
    <submittedName>
        <fullName evidence="2">Uncharacterized protein</fullName>
    </submittedName>
</protein>
<feature type="transmembrane region" description="Helical" evidence="1">
    <location>
        <begin position="183"/>
        <end position="207"/>
    </location>
</feature>
<organism evidence="2 3">
    <name type="scientific">Runella defluvii</name>
    <dbReference type="NCBI Taxonomy" id="370973"/>
    <lineage>
        <taxon>Bacteria</taxon>
        <taxon>Pseudomonadati</taxon>
        <taxon>Bacteroidota</taxon>
        <taxon>Cytophagia</taxon>
        <taxon>Cytophagales</taxon>
        <taxon>Spirosomataceae</taxon>
        <taxon>Runella</taxon>
    </lineage>
</organism>
<keyword evidence="1" id="KW-1133">Transmembrane helix</keyword>
<keyword evidence="3" id="KW-1185">Reference proteome</keyword>
<dbReference type="AlphaFoldDB" id="A0A7W5ZSZ0"/>
<keyword evidence="1" id="KW-0472">Membrane</keyword>
<comment type="caution">
    <text evidence="2">The sequence shown here is derived from an EMBL/GenBank/DDBJ whole genome shotgun (WGS) entry which is preliminary data.</text>
</comment>
<sequence>MHIQSLSFNKRELFGIILTCFLAPTLYFIFSNYTFLAIDRLVIGFTESKPSALGILGCPPQNWMYPVRSSIFKILITTFMLLGYFTSKKAHFQNSFPQLLLGALLFMPVVHFTGVWLVNFLHRPFGFLKNKEQLCSTPLPILGNFYYYRWIEFGISSLLICLYIYVGLKIILRHWSPFQRISFLFFGSIACLLGYLCWFFWLGPFLFPFTFHH</sequence>
<feature type="transmembrane region" description="Helical" evidence="1">
    <location>
        <begin position="70"/>
        <end position="87"/>
    </location>
</feature>
<name>A0A7W5ZSZ0_9BACT</name>
<feature type="transmembrane region" description="Helical" evidence="1">
    <location>
        <begin position="147"/>
        <end position="171"/>
    </location>
</feature>
<feature type="transmembrane region" description="Helical" evidence="1">
    <location>
        <begin position="12"/>
        <end position="30"/>
    </location>
</feature>
<reference evidence="2 3" key="1">
    <citation type="submission" date="2020-08" db="EMBL/GenBank/DDBJ databases">
        <title>Genomic Encyclopedia of Type Strains, Phase IV (KMG-IV): sequencing the most valuable type-strain genomes for metagenomic binning, comparative biology and taxonomic classification.</title>
        <authorList>
            <person name="Goeker M."/>
        </authorList>
    </citation>
    <scope>NUCLEOTIDE SEQUENCE [LARGE SCALE GENOMIC DNA]</scope>
    <source>
        <strain evidence="2 3">DSM 17976</strain>
    </source>
</reference>
<keyword evidence="1" id="KW-0812">Transmembrane</keyword>
<accession>A0A7W5ZSZ0</accession>
<dbReference type="EMBL" id="JACIBY010000013">
    <property type="protein sequence ID" value="MBB3840987.1"/>
    <property type="molecule type" value="Genomic_DNA"/>
</dbReference>
<dbReference type="RefSeq" id="WP_183978334.1">
    <property type="nucleotide sequence ID" value="NZ_JACIBY010000013.1"/>
</dbReference>
<gene>
    <name evidence="2" type="ORF">FHS57_005008</name>
</gene>
<evidence type="ECO:0000313" key="3">
    <source>
        <dbReference type="Proteomes" id="UP000541352"/>
    </source>
</evidence>
<dbReference type="Proteomes" id="UP000541352">
    <property type="component" value="Unassembled WGS sequence"/>
</dbReference>